<organism evidence="1 2">
    <name type="scientific">Mycolicibacterium fallax</name>
    <name type="common">Mycobacterium fallax</name>
    <dbReference type="NCBI Taxonomy" id="1793"/>
    <lineage>
        <taxon>Bacteria</taxon>
        <taxon>Bacillati</taxon>
        <taxon>Actinomycetota</taxon>
        <taxon>Actinomycetes</taxon>
        <taxon>Mycobacteriales</taxon>
        <taxon>Mycobacteriaceae</taxon>
        <taxon>Mycolicibacterium</taxon>
    </lineage>
</organism>
<dbReference type="Proteomes" id="UP000193484">
    <property type="component" value="Unassembled WGS sequence"/>
</dbReference>
<protein>
    <submittedName>
        <fullName evidence="1">Uncharacterized protein</fullName>
    </submittedName>
</protein>
<reference evidence="1 2" key="1">
    <citation type="submission" date="2016-01" db="EMBL/GenBank/DDBJ databases">
        <title>The new phylogeny of the genus Mycobacterium.</title>
        <authorList>
            <person name="Tarcisio F."/>
            <person name="Conor M."/>
            <person name="Antonella G."/>
            <person name="Elisabetta G."/>
            <person name="Giulia F.S."/>
            <person name="Sara T."/>
            <person name="Anna F."/>
            <person name="Clotilde B."/>
            <person name="Roberto B."/>
            <person name="Veronica D.S."/>
            <person name="Fabio R."/>
            <person name="Monica P."/>
            <person name="Olivier J."/>
            <person name="Enrico T."/>
            <person name="Nicola S."/>
        </authorList>
    </citation>
    <scope>NUCLEOTIDE SEQUENCE [LARGE SCALE GENOMIC DNA]</scope>
    <source>
        <strain evidence="1 2">DSM 44179</strain>
    </source>
</reference>
<sequence length="408" mass="42394">MRTNARPLATAGVAIVGAGLLAVTPITATNGDTMALRASDQSVALTAAFSPTASPESLLSVTAGRLLEQIRQAPLVPAVMVLAAVGGDTQRLYSQTRQVIDMPLYVLDPTFEAVANGLPAGIGGGTDHDTSTTAGDGEIMKFRNQVQAAQTELRNGIADSLGVVPDGTLGDTNYAWTASNLLLKSSIDSASLAVQIPMALVKLTEAVVSGESAENVYKIARDIVDGPQWAIDSGIDGVATILPESLGGGTDYIRGVETSQDGALLKFRNKEMLGLRNQVRVGVAGLVGADTVDKNGILPGESGYTPSVTTTSLRTADTDSGTDLRAQLSKQTEKLLTGENSSVKKRVNEVKGIAKDVGSLKLDSAGKKAGEAVMARVKQAGQDLENGVKKVRETVKKTFSKKDSGDQS</sequence>
<comment type="caution">
    <text evidence="1">The sequence shown here is derived from an EMBL/GenBank/DDBJ whole genome shotgun (WGS) entry which is preliminary data.</text>
</comment>
<name>A0A1X1RFF2_MYCFA</name>
<keyword evidence="2" id="KW-1185">Reference proteome</keyword>
<dbReference type="AlphaFoldDB" id="A0A1X1RFF2"/>
<gene>
    <name evidence="1" type="ORF">AWC04_08030</name>
</gene>
<dbReference type="RefSeq" id="WP_085094899.1">
    <property type="nucleotide sequence ID" value="NZ_AP022603.1"/>
</dbReference>
<dbReference type="EMBL" id="LQOJ01000030">
    <property type="protein sequence ID" value="ORV04537.1"/>
    <property type="molecule type" value="Genomic_DNA"/>
</dbReference>
<evidence type="ECO:0000313" key="2">
    <source>
        <dbReference type="Proteomes" id="UP000193484"/>
    </source>
</evidence>
<dbReference type="OrthoDB" id="4638524at2"/>
<proteinExistence type="predicted"/>
<evidence type="ECO:0000313" key="1">
    <source>
        <dbReference type="EMBL" id="ORV04537.1"/>
    </source>
</evidence>
<accession>A0A1X1RFF2</accession>
<dbReference type="STRING" id="1793.AWC04_08030"/>